<dbReference type="SUPFAM" id="SSF52087">
    <property type="entry name" value="CRAL/TRIO domain"/>
    <property type="match status" value="1"/>
</dbReference>
<dbReference type="PANTHER" id="PTHR45824:SF29">
    <property type="entry name" value="GH16843P"/>
    <property type="match status" value="1"/>
</dbReference>
<dbReference type="WBParaSite" id="MCU_003085-RA">
    <property type="protein sequence ID" value="MCU_003085-RA"/>
    <property type="gene ID" value="MCU_003085"/>
</dbReference>
<dbReference type="InterPro" id="IPR001251">
    <property type="entry name" value="CRAL-TRIO_dom"/>
</dbReference>
<dbReference type="SMART" id="SM00516">
    <property type="entry name" value="SEC14"/>
    <property type="match status" value="1"/>
</dbReference>
<organism evidence="2">
    <name type="scientific">Mesocestoides corti</name>
    <name type="common">Flatworm</name>
    <dbReference type="NCBI Taxonomy" id="53468"/>
    <lineage>
        <taxon>Eukaryota</taxon>
        <taxon>Metazoa</taxon>
        <taxon>Spiralia</taxon>
        <taxon>Lophotrochozoa</taxon>
        <taxon>Platyhelminthes</taxon>
        <taxon>Cestoda</taxon>
        <taxon>Eucestoda</taxon>
        <taxon>Cyclophyllidea</taxon>
        <taxon>Mesocestoididae</taxon>
        <taxon>Mesocestoides</taxon>
    </lineage>
</organism>
<protein>
    <submittedName>
        <fullName evidence="2">CRAL-TRIO domain-containing protein</fullName>
    </submittedName>
</protein>
<evidence type="ECO:0000313" key="2">
    <source>
        <dbReference type="WBParaSite" id="MCU_003085-RA"/>
    </source>
</evidence>
<dbReference type="CDD" id="cd00170">
    <property type="entry name" value="SEC14"/>
    <property type="match status" value="1"/>
</dbReference>
<dbReference type="InterPro" id="IPR036865">
    <property type="entry name" value="CRAL-TRIO_dom_sf"/>
</dbReference>
<sequence length="439" mass="49398">DAVTCAVISSEASLDPPPPLCLCPCLRFRRHHCQQAKSLALHRRRISGDAGTGVEIRLSLLSIALGSRVIGPAQGRLECTQGARRFDRSLSNRLDIAGITMSSAGANFEATNPEEFKKMITTFRETMVKKCKPLPGDPDYFTSDLILTDFLRARKYKLDAAIEMLTAAVEWRRQYQPLKVDCQFCHEKPGFHCIRQIGHDKFGRPAHYACFAQASATRNHADDTIAHCVQLLENARLTFKQSATQVVFIFDCTGMTLPCCNPNLGKKVMHVFANYYPERLGAAIIVNHKSIFQSIWRAIKKFLDPVTANKMMFLKDKQVASGLRDYFDEATAKWLETEIALNRDITEAQLRFWEKPSSRISDHDPRGSPAYIKEFIDTTPPNGYKPHPNITDLQTGKLAAGYQVQLKPTKGQDKIDKNQLFEYGIDSEDVVDDSDSTDF</sequence>
<accession>A0A5K3EW72</accession>
<dbReference type="AlphaFoldDB" id="A0A5K3EW72"/>
<dbReference type="SMART" id="SM01100">
    <property type="entry name" value="CRAL_TRIO_N"/>
    <property type="match status" value="1"/>
</dbReference>
<dbReference type="GO" id="GO:0008526">
    <property type="term" value="F:phosphatidylinositol transfer activity"/>
    <property type="evidence" value="ECO:0007669"/>
    <property type="project" value="TreeGrafter"/>
</dbReference>
<dbReference type="InterPro" id="IPR036273">
    <property type="entry name" value="CRAL/TRIO_N_dom_sf"/>
</dbReference>
<dbReference type="Pfam" id="PF00650">
    <property type="entry name" value="CRAL_TRIO"/>
    <property type="match status" value="1"/>
</dbReference>
<evidence type="ECO:0000259" key="1">
    <source>
        <dbReference type="PROSITE" id="PS50191"/>
    </source>
</evidence>
<dbReference type="InterPro" id="IPR011074">
    <property type="entry name" value="CRAL/TRIO_N_dom"/>
</dbReference>
<dbReference type="Gene3D" id="3.40.525.10">
    <property type="entry name" value="CRAL-TRIO lipid binding domain"/>
    <property type="match status" value="1"/>
</dbReference>
<dbReference type="SUPFAM" id="SSF46938">
    <property type="entry name" value="CRAL/TRIO N-terminal domain"/>
    <property type="match status" value="1"/>
</dbReference>
<proteinExistence type="predicted"/>
<feature type="domain" description="CRAL-TRIO" evidence="1">
    <location>
        <begin position="197"/>
        <end position="347"/>
    </location>
</feature>
<reference evidence="2" key="1">
    <citation type="submission" date="2019-11" db="UniProtKB">
        <authorList>
            <consortium name="WormBaseParasite"/>
        </authorList>
    </citation>
    <scope>IDENTIFICATION</scope>
</reference>
<dbReference type="PROSITE" id="PS50191">
    <property type="entry name" value="CRAL_TRIO"/>
    <property type="match status" value="1"/>
</dbReference>
<name>A0A5K3EW72_MESCO</name>
<dbReference type="InterPro" id="IPR052578">
    <property type="entry name" value="PI_Transfer_CRAL-TRIO"/>
</dbReference>
<dbReference type="PANTHER" id="PTHR45824">
    <property type="entry name" value="GH16843P"/>
    <property type="match status" value="1"/>
</dbReference>